<sequence>MFDKMKTYCFGRYLVDVPYEAELKGQGNTYLSTTIKTERGGEALLRQKIENKLNELKEGKAASKRFQFNREIAPSKTSHLLLGYKEAFGSPMYSIDSFKWDRGWIFTTSRGPYDDKKIDSIIARFNDYLKNVRYRPDREIPTEAGFCIENGFIANNGDVSQFEQSSLAFRVKSNQDVRIRIRSNVEFKEFPSILARQKELENRYPGQIKHVRAGLLSVNGMNGEESLMYFPSDDKTGEAHDFSWETMGEIGNPQKPYIRLDITSGEGGAGVTGVSSMSTKQIQALYESIVKTIRLRPTTEAR</sequence>
<protein>
    <recommendedName>
        <fullName evidence="5">Tle cognate immunity protein 4 C-terminal domain-containing protein</fullName>
    </recommendedName>
</protein>
<name>B9Z264_9NEIS</name>
<evidence type="ECO:0000313" key="4">
    <source>
        <dbReference type="Proteomes" id="UP000003165"/>
    </source>
</evidence>
<gene>
    <name evidence="3" type="ORF">FuraDRAFT_1449</name>
</gene>
<accession>B9Z264</accession>
<dbReference type="Proteomes" id="UP000003165">
    <property type="component" value="Unassembled WGS sequence"/>
</dbReference>
<comment type="caution">
    <text evidence="3">The sequence shown here is derived from an EMBL/GenBank/DDBJ whole genome shotgun (WGS) entry which is preliminary data.</text>
</comment>
<feature type="domain" description="Tle cognate immunity protein 4 N-terminal" evidence="2">
    <location>
        <begin position="6"/>
        <end position="134"/>
    </location>
</feature>
<reference evidence="3 4" key="1">
    <citation type="submission" date="2009-02" db="EMBL/GenBank/DDBJ databases">
        <title>Sequencing of the draft genome and assembly of Lutiella nitroferrum 2002.</title>
        <authorList>
            <consortium name="US DOE Joint Genome Institute (JGI-PGF)"/>
            <person name="Lucas S."/>
            <person name="Copeland A."/>
            <person name="Lapidus A."/>
            <person name="Glavina del Rio T."/>
            <person name="Tice H."/>
            <person name="Bruce D."/>
            <person name="Goodwin L."/>
            <person name="Pitluck S."/>
            <person name="Larimer F."/>
            <person name="Land M.L."/>
            <person name="Hauser L."/>
            <person name="Coates J.D."/>
        </authorList>
    </citation>
    <scope>NUCLEOTIDE SEQUENCE [LARGE SCALE GENOMIC DNA]</scope>
    <source>
        <strain evidence="3 4">2002</strain>
    </source>
</reference>
<keyword evidence="4" id="KW-1185">Reference proteome</keyword>
<dbReference type="EMBL" id="ACIS01000003">
    <property type="protein sequence ID" value="EEG09509.1"/>
    <property type="molecule type" value="Genomic_DNA"/>
</dbReference>
<dbReference type="AlphaFoldDB" id="B9Z264"/>
<proteinExistence type="predicted"/>
<dbReference type="Pfam" id="PF18426">
    <property type="entry name" value="Tli4_C"/>
    <property type="match status" value="1"/>
</dbReference>
<dbReference type="InterPro" id="IPR041290">
    <property type="entry name" value="Tli4_C"/>
</dbReference>
<evidence type="ECO:0000259" key="1">
    <source>
        <dbReference type="Pfam" id="PF18426"/>
    </source>
</evidence>
<evidence type="ECO:0000313" key="3">
    <source>
        <dbReference type="EMBL" id="EEG09509.1"/>
    </source>
</evidence>
<evidence type="ECO:0008006" key="5">
    <source>
        <dbReference type="Google" id="ProtNLM"/>
    </source>
</evidence>
<feature type="domain" description="Tle cognate immunity protein 4 C-terminal" evidence="1">
    <location>
        <begin position="139"/>
        <end position="298"/>
    </location>
</feature>
<dbReference type="InterPro" id="IPR040761">
    <property type="entry name" value="Tli4_N"/>
</dbReference>
<evidence type="ECO:0000259" key="2">
    <source>
        <dbReference type="Pfam" id="PF18443"/>
    </source>
</evidence>
<organism evidence="3 4">
    <name type="scientific">Pseudogulbenkiania ferrooxidans 2002</name>
    <dbReference type="NCBI Taxonomy" id="279714"/>
    <lineage>
        <taxon>Bacteria</taxon>
        <taxon>Pseudomonadati</taxon>
        <taxon>Pseudomonadota</taxon>
        <taxon>Betaproteobacteria</taxon>
        <taxon>Neisseriales</taxon>
        <taxon>Chromobacteriaceae</taxon>
        <taxon>Pseudogulbenkiania</taxon>
    </lineage>
</organism>
<dbReference type="eggNOG" id="ENOG502ZG8C">
    <property type="taxonomic scope" value="Bacteria"/>
</dbReference>
<dbReference type="Pfam" id="PF18443">
    <property type="entry name" value="Tli4_N"/>
    <property type="match status" value="1"/>
</dbReference>